<comment type="cofactor">
    <cofactor evidence="1 13">
        <name>heme</name>
        <dbReference type="ChEBI" id="CHEBI:30413"/>
    </cofactor>
</comment>
<evidence type="ECO:0000256" key="10">
    <source>
        <dbReference type="ARBA" id="ARBA00023004"/>
    </source>
</evidence>
<evidence type="ECO:0000256" key="5">
    <source>
        <dbReference type="ARBA" id="ARBA00022617"/>
    </source>
</evidence>
<evidence type="ECO:0000256" key="9">
    <source>
        <dbReference type="ARBA" id="ARBA00023002"/>
    </source>
</evidence>
<sequence length="509" mass="59160">MLEQKIHLQFFNYIGIILATLLLFYLYCRYKLSYWKKRGVSQFRQTNLIFGDYKNGILFRTAPGYHLAELYHEVPENVPYIGFYIFHKPCLLLKDPKIIKQILFRDSENFNDRYFAGSPQKDSFGMKNLFGLKNPTWKYVWSKTVPSFGRKNVRQMVPLMMETGEPMMEFLRNEPADNRGVKIIDAQDLNYKYGADLIGNIALGVKTDSFKYPDSDYTKFLMSFFRGFKRMIALVTVFFIPKLVEIIGCKILFDSTYLQNIFQKSIKSREESGGKRGDYVDSIIELKNDKQNPLWKFEGENLFFQSGLFFSGFESSTTTATVVLMELAQNKEYQDRAREDVKKAVAEHGWTFEAFDNMKYLDLCIAEGVRLYPPVVHLDRCTRQDYKVPDTNLVLKKGTPIFVSVYGLHTDLKHFENPRSFIPERFSDAANLNDAYFPFGGGPRMCIGKKIGQMHVKVVLSKILAEYEIYRNPEEMYDVDRRSTFTASANGVNIEFIPLKKCCNKFIDL</sequence>
<evidence type="ECO:0000313" key="16">
    <source>
        <dbReference type="EMBL" id="KAH0561666.1"/>
    </source>
</evidence>
<evidence type="ECO:0000256" key="7">
    <source>
        <dbReference type="ARBA" id="ARBA00022824"/>
    </source>
</evidence>
<dbReference type="GO" id="GO:0005506">
    <property type="term" value="F:iron ion binding"/>
    <property type="evidence" value="ECO:0007669"/>
    <property type="project" value="InterPro"/>
</dbReference>
<dbReference type="PANTHER" id="PTHR24292:SF45">
    <property type="entry name" value="CYTOCHROME P450 6G1-RELATED"/>
    <property type="match status" value="1"/>
</dbReference>
<evidence type="ECO:0000313" key="17">
    <source>
        <dbReference type="Proteomes" id="UP000826195"/>
    </source>
</evidence>
<keyword evidence="15" id="KW-0812">Transmembrane</keyword>
<evidence type="ECO:0000256" key="4">
    <source>
        <dbReference type="ARBA" id="ARBA00010617"/>
    </source>
</evidence>
<evidence type="ECO:0000256" key="2">
    <source>
        <dbReference type="ARBA" id="ARBA00004174"/>
    </source>
</evidence>
<evidence type="ECO:0000256" key="11">
    <source>
        <dbReference type="ARBA" id="ARBA00023033"/>
    </source>
</evidence>
<dbReference type="EMBL" id="JAHXZJ010000374">
    <property type="protein sequence ID" value="KAH0561666.1"/>
    <property type="molecule type" value="Genomic_DNA"/>
</dbReference>
<dbReference type="GO" id="GO:0016705">
    <property type="term" value="F:oxidoreductase activity, acting on paired donors, with incorporation or reduction of molecular oxygen"/>
    <property type="evidence" value="ECO:0007669"/>
    <property type="project" value="InterPro"/>
</dbReference>
<dbReference type="CDD" id="cd11056">
    <property type="entry name" value="CYP6-like"/>
    <property type="match status" value="1"/>
</dbReference>
<evidence type="ECO:0000256" key="14">
    <source>
        <dbReference type="RuleBase" id="RU000461"/>
    </source>
</evidence>
<evidence type="ECO:0000256" key="3">
    <source>
        <dbReference type="ARBA" id="ARBA00004406"/>
    </source>
</evidence>
<proteinExistence type="inferred from homology"/>
<evidence type="ECO:0000256" key="15">
    <source>
        <dbReference type="SAM" id="Phobius"/>
    </source>
</evidence>
<dbReference type="Proteomes" id="UP000826195">
    <property type="component" value="Unassembled WGS sequence"/>
</dbReference>
<reference evidence="16 17" key="1">
    <citation type="journal article" date="2021" name="J. Hered.">
        <title>A chromosome-level genome assembly of the parasitoid wasp, Cotesia glomerata (Hymenoptera: Braconidae).</title>
        <authorList>
            <person name="Pinto B.J."/>
            <person name="Weis J.J."/>
            <person name="Gamble T."/>
            <person name="Ode P.J."/>
            <person name="Paul R."/>
            <person name="Zaspel J.M."/>
        </authorList>
    </citation>
    <scope>NUCLEOTIDE SEQUENCE [LARGE SCALE GENOMIC DNA]</scope>
    <source>
        <strain evidence="16">CgM1</strain>
    </source>
</reference>
<dbReference type="Gene3D" id="1.10.630.10">
    <property type="entry name" value="Cytochrome P450"/>
    <property type="match status" value="1"/>
</dbReference>
<keyword evidence="15" id="KW-1133">Transmembrane helix</keyword>
<dbReference type="PANTHER" id="PTHR24292">
    <property type="entry name" value="CYTOCHROME P450"/>
    <property type="match status" value="1"/>
</dbReference>
<dbReference type="PRINTS" id="PR00463">
    <property type="entry name" value="EP450I"/>
</dbReference>
<keyword evidence="12 15" id="KW-0472">Membrane</keyword>
<dbReference type="InterPro" id="IPR001128">
    <property type="entry name" value="Cyt_P450"/>
</dbReference>
<gene>
    <name evidence="16" type="ORF">KQX54_018579</name>
</gene>
<keyword evidence="8" id="KW-0492">Microsome</keyword>
<evidence type="ECO:0000256" key="13">
    <source>
        <dbReference type="PIRSR" id="PIRSR602401-1"/>
    </source>
</evidence>
<feature type="transmembrane region" description="Helical" evidence="15">
    <location>
        <begin position="6"/>
        <end position="28"/>
    </location>
</feature>
<evidence type="ECO:0000256" key="6">
    <source>
        <dbReference type="ARBA" id="ARBA00022723"/>
    </source>
</evidence>
<keyword evidence="11 14" id="KW-0503">Monooxygenase</keyword>
<dbReference type="InterPro" id="IPR050476">
    <property type="entry name" value="Insect_CytP450_Detox"/>
</dbReference>
<feature type="transmembrane region" description="Helical" evidence="15">
    <location>
        <begin position="231"/>
        <end position="253"/>
    </location>
</feature>
<evidence type="ECO:0000256" key="8">
    <source>
        <dbReference type="ARBA" id="ARBA00022848"/>
    </source>
</evidence>
<keyword evidence="17" id="KW-1185">Reference proteome</keyword>
<dbReference type="AlphaFoldDB" id="A0AAV7IJF0"/>
<dbReference type="GO" id="GO:0020037">
    <property type="term" value="F:heme binding"/>
    <property type="evidence" value="ECO:0007669"/>
    <property type="project" value="InterPro"/>
</dbReference>
<dbReference type="InterPro" id="IPR017972">
    <property type="entry name" value="Cyt_P450_CS"/>
</dbReference>
<evidence type="ECO:0000256" key="12">
    <source>
        <dbReference type="ARBA" id="ARBA00023136"/>
    </source>
</evidence>
<dbReference type="GO" id="GO:0005789">
    <property type="term" value="C:endoplasmic reticulum membrane"/>
    <property type="evidence" value="ECO:0007669"/>
    <property type="project" value="UniProtKB-SubCell"/>
</dbReference>
<comment type="similarity">
    <text evidence="4 14">Belongs to the cytochrome P450 family.</text>
</comment>
<keyword evidence="10 13" id="KW-0408">Iron</keyword>
<keyword evidence="6 13" id="KW-0479">Metal-binding</keyword>
<evidence type="ECO:0008006" key="18">
    <source>
        <dbReference type="Google" id="ProtNLM"/>
    </source>
</evidence>
<comment type="caution">
    <text evidence="16">The sequence shown here is derived from an EMBL/GenBank/DDBJ whole genome shotgun (WGS) entry which is preliminary data.</text>
</comment>
<keyword evidence="7" id="KW-0256">Endoplasmic reticulum</keyword>
<protein>
    <recommendedName>
        <fullName evidence="18">Cytochrome P450</fullName>
    </recommendedName>
</protein>
<name>A0AAV7IJF0_COTGL</name>
<evidence type="ECO:0000256" key="1">
    <source>
        <dbReference type="ARBA" id="ARBA00001971"/>
    </source>
</evidence>
<dbReference type="SUPFAM" id="SSF48264">
    <property type="entry name" value="Cytochrome P450"/>
    <property type="match status" value="1"/>
</dbReference>
<dbReference type="Pfam" id="PF00067">
    <property type="entry name" value="p450"/>
    <property type="match status" value="1"/>
</dbReference>
<keyword evidence="5 13" id="KW-0349">Heme</keyword>
<organism evidence="16 17">
    <name type="scientific">Cotesia glomerata</name>
    <name type="common">Lepidopteran parasitic wasp</name>
    <name type="synonym">Apanteles glomeratus</name>
    <dbReference type="NCBI Taxonomy" id="32391"/>
    <lineage>
        <taxon>Eukaryota</taxon>
        <taxon>Metazoa</taxon>
        <taxon>Ecdysozoa</taxon>
        <taxon>Arthropoda</taxon>
        <taxon>Hexapoda</taxon>
        <taxon>Insecta</taxon>
        <taxon>Pterygota</taxon>
        <taxon>Neoptera</taxon>
        <taxon>Endopterygota</taxon>
        <taxon>Hymenoptera</taxon>
        <taxon>Apocrita</taxon>
        <taxon>Ichneumonoidea</taxon>
        <taxon>Braconidae</taxon>
        <taxon>Microgastrinae</taxon>
        <taxon>Cotesia</taxon>
    </lineage>
</organism>
<comment type="subcellular location">
    <subcellularLocation>
        <location evidence="3">Endoplasmic reticulum membrane</location>
        <topology evidence="3">Peripheral membrane protein</topology>
    </subcellularLocation>
    <subcellularLocation>
        <location evidence="2">Microsome membrane</location>
        <topology evidence="2">Peripheral membrane protein</topology>
    </subcellularLocation>
</comment>
<dbReference type="PRINTS" id="PR00385">
    <property type="entry name" value="P450"/>
</dbReference>
<keyword evidence="9 14" id="KW-0560">Oxidoreductase</keyword>
<dbReference type="GO" id="GO:0004497">
    <property type="term" value="F:monooxygenase activity"/>
    <property type="evidence" value="ECO:0007669"/>
    <property type="project" value="UniProtKB-KW"/>
</dbReference>
<feature type="binding site" description="axial binding residue" evidence="13">
    <location>
        <position position="446"/>
    </location>
    <ligand>
        <name>heme</name>
        <dbReference type="ChEBI" id="CHEBI:30413"/>
    </ligand>
    <ligandPart>
        <name>Fe</name>
        <dbReference type="ChEBI" id="CHEBI:18248"/>
    </ligandPart>
</feature>
<dbReference type="InterPro" id="IPR002401">
    <property type="entry name" value="Cyt_P450_E_grp-I"/>
</dbReference>
<dbReference type="InterPro" id="IPR036396">
    <property type="entry name" value="Cyt_P450_sf"/>
</dbReference>
<accession>A0AAV7IJF0</accession>
<dbReference type="PROSITE" id="PS00086">
    <property type="entry name" value="CYTOCHROME_P450"/>
    <property type="match status" value="1"/>
</dbReference>